<evidence type="ECO:0008006" key="3">
    <source>
        <dbReference type="Google" id="ProtNLM"/>
    </source>
</evidence>
<keyword evidence="2" id="KW-1185">Reference proteome</keyword>
<sequence length="203" mass="23188">MSSLDLSDNILPVFVTPVVNYLWPNSDDLNAELRDYILECEKSEKGLNKSVVGGWHSELDMLARDAAPIAQLRERLWLFTQALLKQFSQPGENFNFRIEGWGNVLRHGQYHSMHAHPNATWSGCYYVNGNDDVEDQPFSGRFELIDPRPAASLNYAESSNLYGRFLLNPNPGQMIVFPSWMQHQVHPYFGEGERITVAFNVLL</sequence>
<accession>A0A1E2UTS7</accession>
<gene>
    <name evidence="1" type="ORF">A3196_15110</name>
</gene>
<dbReference type="Pfam" id="PF13759">
    <property type="entry name" value="2OG-FeII_Oxy_5"/>
    <property type="match status" value="1"/>
</dbReference>
<dbReference type="NCBIfam" id="TIGR02466">
    <property type="entry name" value="TIGR02466 family protein"/>
    <property type="match status" value="1"/>
</dbReference>
<dbReference type="Proteomes" id="UP000094849">
    <property type="component" value="Unassembled WGS sequence"/>
</dbReference>
<dbReference type="Gene3D" id="2.60.120.620">
    <property type="entry name" value="q2cbj1_9rhob like domain"/>
    <property type="match status" value="1"/>
</dbReference>
<dbReference type="InterPro" id="IPR012668">
    <property type="entry name" value="CHP02466"/>
</dbReference>
<dbReference type="AlphaFoldDB" id="A0A1E2UTS7"/>
<name>A0A1E2UTS7_9GAMM</name>
<evidence type="ECO:0000313" key="1">
    <source>
        <dbReference type="EMBL" id="ODB97972.1"/>
    </source>
</evidence>
<protein>
    <recommendedName>
        <fullName evidence="3">2OG-Fe(II) oxygenase</fullName>
    </recommendedName>
</protein>
<dbReference type="RefSeq" id="WP_069005945.1">
    <property type="nucleotide sequence ID" value="NZ_LVJW01000003.1"/>
</dbReference>
<dbReference type="OrthoDB" id="549777at2"/>
<organism evidence="1 2">
    <name type="scientific">Candidatus Thiodiazotropha endoloripes</name>
    <dbReference type="NCBI Taxonomy" id="1818881"/>
    <lineage>
        <taxon>Bacteria</taxon>
        <taxon>Pseudomonadati</taxon>
        <taxon>Pseudomonadota</taxon>
        <taxon>Gammaproteobacteria</taxon>
        <taxon>Chromatiales</taxon>
        <taxon>Sedimenticolaceae</taxon>
        <taxon>Candidatus Thiodiazotropha</taxon>
    </lineage>
</organism>
<evidence type="ECO:0000313" key="2">
    <source>
        <dbReference type="Proteomes" id="UP000094849"/>
    </source>
</evidence>
<proteinExistence type="predicted"/>
<dbReference type="STRING" id="1818881.A3196_15110"/>
<reference evidence="1 2" key="1">
    <citation type="submission" date="2016-03" db="EMBL/GenBank/DDBJ databases">
        <title>Chemosynthetic sulphur-oxidizing symbionts of marine invertebrate animals are capable of nitrogen fixation.</title>
        <authorList>
            <person name="Petersen J.M."/>
            <person name="Kemper A."/>
            <person name="Gruber-Vodicka H."/>
            <person name="Cardini U."/>
            <person name="Geest Mvander."/>
            <person name="Kleiner M."/>
            <person name="Bulgheresi S."/>
            <person name="Fussmann M."/>
            <person name="Herbold C."/>
            <person name="Seah B.K.B."/>
            <person name="Antony C.Paul."/>
            <person name="Liu D."/>
            <person name="Belitz A."/>
            <person name="Weber M."/>
        </authorList>
    </citation>
    <scope>NUCLEOTIDE SEQUENCE [LARGE SCALE GENOMIC DNA]</scope>
    <source>
        <strain evidence="1">G_D</strain>
    </source>
</reference>
<dbReference type="EMBL" id="LVJZ01000003">
    <property type="protein sequence ID" value="ODB97972.1"/>
    <property type="molecule type" value="Genomic_DNA"/>
</dbReference>
<comment type="caution">
    <text evidence="1">The sequence shown here is derived from an EMBL/GenBank/DDBJ whole genome shotgun (WGS) entry which is preliminary data.</text>
</comment>